<dbReference type="RefSeq" id="WP_310281393.1">
    <property type="nucleotide sequence ID" value="NZ_JAVDWR010000023.1"/>
</dbReference>
<dbReference type="Pfam" id="PF00300">
    <property type="entry name" value="His_Phos_1"/>
    <property type="match status" value="1"/>
</dbReference>
<dbReference type="Proteomes" id="UP001257909">
    <property type="component" value="Unassembled WGS sequence"/>
</dbReference>
<reference evidence="2 3" key="1">
    <citation type="submission" date="2023-07" db="EMBL/GenBank/DDBJ databases">
        <title>Sorghum-associated microbial communities from plants grown in Nebraska, USA.</title>
        <authorList>
            <person name="Schachtman D."/>
        </authorList>
    </citation>
    <scope>NUCLEOTIDE SEQUENCE [LARGE SCALE GENOMIC DNA]</scope>
    <source>
        <strain evidence="2 3">4138</strain>
    </source>
</reference>
<dbReference type="SUPFAM" id="SSF53254">
    <property type="entry name" value="Phosphoglycerate mutase-like"/>
    <property type="match status" value="1"/>
</dbReference>
<dbReference type="InterPro" id="IPR013078">
    <property type="entry name" value="His_Pase_superF_clade-1"/>
</dbReference>
<dbReference type="EMBL" id="JAVDWR010000023">
    <property type="protein sequence ID" value="MDR7122832.1"/>
    <property type="molecule type" value="Genomic_DNA"/>
</dbReference>
<feature type="signal peptide" evidence="1">
    <location>
        <begin position="1"/>
        <end position="22"/>
    </location>
</feature>
<accession>A0ABU1W4D0</accession>
<protein>
    <submittedName>
        <fullName evidence="2">Phosphohistidine phosphatase SixA</fullName>
    </submittedName>
</protein>
<dbReference type="CDD" id="cd07067">
    <property type="entry name" value="HP_PGM_like"/>
    <property type="match status" value="1"/>
</dbReference>
<keyword evidence="1" id="KW-0732">Signal</keyword>
<feature type="chain" id="PRO_5047454491" evidence="1">
    <location>
        <begin position="23"/>
        <end position="173"/>
    </location>
</feature>
<gene>
    <name evidence="2" type="ORF">J2W69_003810</name>
</gene>
<name>A0ABU1W4D0_9GAMM</name>
<comment type="caution">
    <text evidence="2">The sequence shown here is derived from an EMBL/GenBank/DDBJ whole genome shotgun (WGS) entry which is preliminary data.</text>
</comment>
<dbReference type="SMART" id="SM00855">
    <property type="entry name" value="PGAM"/>
    <property type="match status" value="1"/>
</dbReference>
<organism evidence="2 3">
    <name type="scientific">Rheinheimera soli</name>
    <dbReference type="NCBI Taxonomy" id="443616"/>
    <lineage>
        <taxon>Bacteria</taxon>
        <taxon>Pseudomonadati</taxon>
        <taxon>Pseudomonadota</taxon>
        <taxon>Gammaproteobacteria</taxon>
        <taxon>Chromatiales</taxon>
        <taxon>Chromatiaceae</taxon>
        <taxon>Rheinheimera</taxon>
    </lineage>
</organism>
<evidence type="ECO:0000313" key="3">
    <source>
        <dbReference type="Proteomes" id="UP001257909"/>
    </source>
</evidence>
<dbReference type="InterPro" id="IPR029033">
    <property type="entry name" value="His_PPase_superfam"/>
</dbReference>
<evidence type="ECO:0000313" key="2">
    <source>
        <dbReference type="EMBL" id="MDR7122832.1"/>
    </source>
</evidence>
<sequence>MKKVIAVAAVTVLSSFVFRLQAAPAEIYLVRHAEKVKSANKDPELSACGLAQAQAMAVLIPATLTSIYHSGYQRTQQTAEQIRLNQPTASVKAYDARDLAALAKAIQQQNSPVLVVGHSNTTPELIHLLSQLTPPQIGEQDYGVVYQLKQSEQGYQLLSFAISQPAICQAKTI</sequence>
<keyword evidence="3" id="KW-1185">Reference proteome</keyword>
<proteinExistence type="predicted"/>
<dbReference type="Gene3D" id="3.40.50.1240">
    <property type="entry name" value="Phosphoglycerate mutase-like"/>
    <property type="match status" value="1"/>
</dbReference>
<evidence type="ECO:0000256" key="1">
    <source>
        <dbReference type="SAM" id="SignalP"/>
    </source>
</evidence>